<reference evidence="2 3" key="1">
    <citation type="submission" date="2021-01" db="EMBL/GenBank/DDBJ databases">
        <title>Whole genome shotgun sequence of Asanoa iriomotensis NBRC 100142.</title>
        <authorList>
            <person name="Komaki H."/>
            <person name="Tamura T."/>
        </authorList>
    </citation>
    <scope>NUCLEOTIDE SEQUENCE [LARGE SCALE GENOMIC DNA]</scope>
    <source>
        <strain evidence="2 3">NBRC 100142</strain>
    </source>
</reference>
<name>A0ABQ4C6E1_9ACTN</name>
<feature type="region of interest" description="Disordered" evidence="1">
    <location>
        <begin position="1"/>
        <end position="27"/>
    </location>
</feature>
<gene>
    <name evidence="2" type="ORF">Air01nite_44420</name>
</gene>
<sequence>MPQAQDIATGKRIGKRATLDHGGGVGPVDLPDQRLKLIEHRACFGQEGSGVLSRRLAFLKTRAADDPGAELFSATRRIRAQREGLGKFHEHQYASQDRHRAAFSVSSNSACRRAPGLRQ</sequence>
<keyword evidence="3" id="KW-1185">Reference proteome</keyword>
<dbReference type="Proteomes" id="UP000624325">
    <property type="component" value="Unassembled WGS sequence"/>
</dbReference>
<evidence type="ECO:0000256" key="1">
    <source>
        <dbReference type="SAM" id="MobiDB-lite"/>
    </source>
</evidence>
<dbReference type="EMBL" id="BONC01000032">
    <property type="protein sequence ID" value="GIF58347.1"/>
    <property type="molecule type" value="Genomic_DNA"/>
</dbReference>
<protein>
    <submittedName>
        <fullName evidence="2">Uncharacterized protein</fullName>
    </submittedName>
</protein>
<evidence type="ECO:0000313" key="2">
    <source>
        <dbReference type="EMBL" id="GIF58347.1"/>
    </source>
</evidence>
<feature type="compositionally biased region" description="Basic and acidic residues" evidence="1">
    <location>
        <begin position="91"/>
        <end position="100"/>
    </location>
</feature>
<evidence type="ECO:0000313" key="3">
    <source>
        <dbReference type="Proteomes" id="UP000624325"/>
    </source>
</evidence>
<proteinExistence type="predicted"/>
<accession>A0ABQ4C6E1</accession>
<feature type="region of interest" description="Disordered" evidence="1">
    <location>
        <begin position="91"/>
        <end position="119"/>
    </location>
</feature>
<organism evidence="2 3">
    <name type="scientific">Asanoa iriomotensis</name>
    <dbReference type="NCBI Taxonomy" id="234613"/>
    <lineage>
        <taxon>Bacteria</taxon>
        <taxon>Bacillati</taxon>
        <taxon>Actinomycetota</taxon>
        <taxon>Actinomycetes</taxon>
        <taxon>Micromonosporales</taxon>
        <taxon>Micromonosporaceae</taxon>
        <taxon>Asanoa</taxon>
    </lineage>
</organism>
<comment type="caution">
    <text evidence="2">The sequence shown here is derived from an EMBL/GenBank/DDBJ whole genome shotgun (WGS) entry which is preliminary data.</text>
</comment>